<proteinExistence type="predicted"/>
<protein>
    <submittedName>
        <fullName evidence="2">Uncharacterized protein</fullName>
    </submittedName>
</protein>
<evidence type="ECO:0000313" key="3">
    <source>
        <dbReference type="Proteomes" id="UP000004110"/>
    </source>
</evidence>
<organism evidence="2 3">
    <name type="scientific">Bacteroides uniformis (strain ATCC 8492 / DSM 6597 / CCUG 4942 / CIP 103695 / JCM 5828 / KCTC 5204 / NCTC 13054 / VPI 0061)</name>
    <dbReference type="NCBI Taxonomy" id="411479"/>
    <lineage>
        <taxon>Bacteria</taxon>
        <taxon>Pseudomonadati</taxon>
        <taxon>Bacteroidota</taxon>
        <taxon>Bacteroidia</taxon>
        <taxon>Bacteroidales</taxon>
        <taxon>Bacteroidaceae</taxon>
        <taxon>Bacteroides</taxon>
    </lineage>
</organism>
<comment type="caution">
    <text evidence="2">The sequence shown here is derived from an EMBL/GenBank/DDBJ whole genome shotgun (WGS) entry which is preliminary data.</text>
</comment>
<sequence>MMGIHEIVRNNSISTFAITYSIRLFFIIFSFYVDKYCFDNGKDNVSW</sequence>
<dbReference type="EMBL" id="AAYH02000049">
    <property type="protein sequence ID" value="EDO51956.1"/>
    <property type="molecule type" value="Genomic_DNA"/>
</dbReference>
<dbReference type="AlphaFoldDB" id="A0ABC9N5Z7"/>
<reference evidence="2" key="2">
    <citation type="submission" date="2013-11" db="EMBL/GenBank/DDBJ databases">
        <title>Draft genome sequence of Bacteroides uniformis (ATCC 8492).</title>
        <authorList>
            <person name="Sudarsanam P."/>
            <person name="Ley R."/>
            <person name="Guruge J."/>
            <person name="Turnbaugh P.J."/>
            <person name="Mahowald M."/>
            <person name="Liep D."/>
            <person name="Gordon J."/>
        </authorList>
    </citation>
    <scope>NUCLEOTIDE SEQUENCE</scope>
    <source>
        <strain evidence="2">ATCC 8492</strain>
    </source>
</reference>
<keyword evidence="1" id="KW-1133">Transmembrane helix</keyword>
<evidence type="ECO:0000256" key="1">
    <source>
        <dbReference type="SAM" id="Phobius"/>
    </source>
</evidence>
<gene>
    <name evidence="2" type="ORF">BACUNI_04507</name>
</gene>
<feature type="transmembrane region" description="Helical" evidence="1">
    <location>
        <begin position="12"/>
        <end position="33"/>
    </location>
</feature>
<keyword evidence="3" id="KW-1185">Reference proteome</keyword>
<evidence type="ECO:0000313" key="2">
    <source>
        <dbReference type="EMBL" id="EDO51956.1"/>
    </source>
</evidence>
<keyword evidence="1" id="KW-0472">Membrane</keyword>
<reference evidence="2" key="1">
    <citation type="submission" date="2007-06" db="EMBL/GenBank/DDBJ databases">
        <authorList>
            <person name="Fulton L."/>
            <person name="Clifton S."/>
            <person name="Fulton B."/>
            <person name="Xu J."/>
            <person name="Minx P."/>
            <person name="Pepin K.H."/>
            <person name="Johnson M."/>
            <person name="Thiruvilangam P."/>
            <person name="Bhonagiri V."/>
            <person name="Nash W.E."/>
            <person name="Mardis E.R."/>
            <person name="Wilson R.K."/>
        </authorList>
    </citation>
    <scope>NUCLEOTIDE SEQUENCE [LARGE SCALE GENOMIC DNA]</scope>
    <source>
        <strain evidence="2">ATCC 8492</strain>
    </source>
</reference>
<dbReference type="Proteomes" id="UP000004110">
    <property type="component" value="Unassembled WGS sequence"/>
</dbReference>
<name>A0ABC9N5Z7_BACUC</name>
<accession>A0ABC9N5Z7</accession>
<keyword evidence="1" id="KW-0812">Transmembrane</keyword>